<gene>
    <name evidence="1" type="ORF">GCM10023149_13480</name>
</gene>
<comment type="caution">
    <text evidence="1">The sequence shown here is derived from an EMBL/GenBank/DDBJ whole genome shotgun (WGS) entry which is preliminary data.</text>
</comment>
<dbReference type="RefSeq" id="WP_345210252.1">
    <property type="nucleotide sequence ID" value="NZ_BAABFT010000003.1"/>
</dbReference>
<proteinExistence type="predicted"/>
<evidence type="ECO:0000313" key="1">
    <source>
        <dbReference type="EMBL" id="GAA4316479.1"/>
    </source>
</evidence>
<organism evidence="1 2">
    <name type="scientific">Mucilaginibacter gynuensis</name>
    <dbReference type="NCBI Taxonomy" id="1302236"/>
    <lineage>
        <taxon>Bacteria</taxon>
        <taxon>Pseudomonadati</taxon>
        <taxon>Bacteroidota</taxon>
        <taxon>Sphingobacteriia</taxon>
        <taxon>Sphingobacteriales</taxon>
        <taxon>Sphingobacteriaceae</taxon>
        <taxon>Mucilaginibacter</taxon>
    </lineage>
</organism>
<dbReference type="EMBL" id="BAABFT010000003">
    <property type="protein sequence ID" value="GAA4316479.1"/>
    <property type="molecule type" value="Genomic_DNA"/>
</dbReference>
<sequence>MQNTHYIKFYRVFKNGTSVTEIHSNDFKPTITKNFKRGWLIGPPVDVLCSIPYSEYSLPADETMYYGYTDKITAMEKAKTGAIVHVNQLIKNAEQAILKLKQYRIDNYEGLNLSLVDTNIRRLEKEMNIK</sequence>
<protein>
    <submittedName>
        <fullName evidence="1">Uncharacterized protein</fullName>
    </submittedName>
</protein>
<dbReference type="Proteomes" id="UP001500582">
    <property type="component" value="Unassembled WGS sequence"/>
</dbReference>
<keyword evidence="2" id="KW-1185">Reference proteome</keyword>
<reference evidence="2" key="1">
    <citation type="journal article" date="2019" name="Int. J. Syst. Evol. Microbiol.">
        <title>The Global Catalogue of Microorganisms (GCM) 10K type strain sequencing project: providing services to taxonomists for standard genome sequencing and annotation.</title>
        <authorList>
            <consortium name="The Broad Institute Genomics Platform"/>
            <consortium name="The Broad Institute Genome Sequencing Center for Infectious Disease"/>
            <person name="Wu L."/>
            <person name="Ma J."/>
        </authorList>
    </citation>
    <scope>NUCLEOTIDE SEQUENCE [LARGE SCALE GENOMIC DNA]</scope>
    <source>
        <strain evidence="2">JCM 17705</strain>
    </source>
</reference>
<name>A0ABP8G3D6_9SPHI</name>
<evidence type="ECO:0000313" key="2">
    <source>
        <dbReference type="Proteomes" id="UP001500582"/>
    </source>
</evidence>
<accession>A0ABP8G3D6</accession>